<reference evidence="4 5" key="1">
    <citation type="journal article" date="2023" name="Commun. Biol.">
        <title>Genome analysis of Parmales, the sister group of diatoms, reveals the evolutionary specialization of diatoms from phago-mixotrophs to photoautotrophs.</title>
        <authorList>
            <person name="Ban H."/>
            <person name="Sato S."/>
            <person name="Yoshikawa S."/>
            <person name="Yamada K."/>
            <person name="Nakamura Y."/>
            <person name="Ichinomiya M."/>
            <person name="Sato N."/>
            <person name="Blanc-Mathieu R."/>
            <person name="Endo H."/>
            <person name="Kuwata A."/>
            <person name="Ogata H."/>
        </authorList>
    </citation>
    <scope>NUCLEOTIDE SEQUENCE [LARGE SCALE GENOMIC DNA]</scope>
</reference>
<gene>
    <name evidence="4" type="ORF">TeGR_g12827</name>
</gene>
<keyword evidence="3" id="KW-0732">Signal</keyword>
<organism evidence="4 5">
    <name type="scientific">Tetraparma gracilis</name>
    <dbReference type="NCBI Taxonomy" id="2962635"/>
    <lineage>
        <taxon>Eukaryota</taxon>
        <taxon>Sar</taxon>
        <taxon>Stramenopiles</taxon>
        <taxon>Ochrophyta</taxon>
        <taxon>Bolidophyceae</taxon>
        <taxon>Parmales</taxon>
        <taxon>Triparmaceae</taxon>
        <taxon>Tetraparma</taxon>
    </lineage>
</organism>
<evidence type="ECO:0000256" key="3">
    <source>
        <dbReference type="SAM" id="SignalP"/>
    </source>
</evidence>
<evidence type="ECO:0008006" key="6">
    <source>
        <dbReference type="Google" id="ProtNLM"/>
    </source>
</evidence>
<evidence type="ECO:0000256" key="2">
    <source>
        <dbReference type="SAM" id="Phobius"/>
    </source>
</evidence>
<accession>A0ABQ6NCI6</accession>
<keyword evidence="2" id="KW-1133">Transmembrane helix</keyword>
<dbReference type="EMBL" id="BRYB01006438">
    <property type="protein sequence ID" value="GMI57682.1"/>
    <property type="molecule type" value="Genomic_DNA"/>
</dbReference>
<dbReference type="Pfam" id="PF04488">
    <property type="entry name" value="Gly_transf_sug"/>
    <property type="match status" value="1"/>
</dbReference>
<keyword evidence="2" id="KW-0472">Membrane</keyword>
<feature type="chain" id="PRO_5046418474" description="Glycosyltransferase family 32 protein" evidence="3">
    <location>
        <begin position="32"/>
        <end position="310"/>
    </location>
</feature>
<sequence>MRPPPPHLLFPFLLSLTLLLLSSWLLLPASSICSVSNAFHRAVDCNFFLPPGDTPAQGAQLDAAVILSPLDRLRESPPPRPYIHHLDLSPPPARSAGWINGWVALYPKHAHFLWSDADVGRLLGGWGEPTRCRAGIERLDYARYVILYLYGGIYKDSDMVVSPSSLPFSPSPTLPTLSNPSISNALMSSPPLHPFWLAVFAATSPSAPVLSSPGGKGGVLDTCGPFLLNRVADGYGGGVERVPPGVAEHVSTDRWSSEVRQRDVAGVFYRILLAEVALWTVAGAWYWRFCRRRRGRGKRVPQDNSRVDVI</sequence>
<evidence type="ECO:0000313" key="4">
    <source>
        <dbReference type="EMBL" id="GMI57682.1"/>
    </source>
</evidence>
<dbReference type="Gene3D" id="3.90.550.20">
    <property type="match status" value="1"/>
</dbReference>
<keyword evidence="2" id="KW-0812">Transmembrane</keyword>
<comment type="caution">
    <text evidence="4">The sequence shown here is derived from an EMBL/GenBank/DDBJ whole genome shotgun (WGS) entry which is preliminary data.</text>
</comment>
<name>A0ABQ6NCI6_9STRA</name>
<feature type="signal peptide" evidence="3">
    <location>
        <begin position="1"/>
        <end position="31"/>
    </location>
</feature>
<evidence type="ECO:0000313" key="5">
    <source>
        <dbReference type="Proteomes" id="UP001165060"/>
    </source>
</evidence>
<dbReference type="PANTHER" id="PTHR32385:SF23">
    <property type="entry name" value="NUCLEOTIDE-DIPHOSPHO-SUGAR TRANSFERASE"/>
    <property type="match status" value="1"/>
</dbReference>
<feature type="transmembrane region" description="Helical" evidence="2">
    <location>
        <begin position="267"/>
        <end position="289"/>
    </location>
</feature>
<proteinExistence type="predicted"/>
<dbReference type="InterPro" id="IPR051706">
    <property type="entry name" value="Glycosyltransferase_domain"/>
</dbReference>
<dbReference type="InterPro" id="IPR029044">
    <property type="entry name" value="Nucleotide-diphossugar_trans"/>
</dbReference>
<dbReference type="Proteomes" id="UP001165060">
    <property type="component" value="Unassembled WGS sequence"/>
</dbReference>
<keyword evidence="1" id="KW-0808">Transferase</keyword>
<dbReference type="InterPro" id="IPR007577">
    <property type="entry name" value="GlycoTrfase_DXD_sugar-bd_CS"/>
</dbReference>
<evidence type="ECO:0000256" key="1">
    <source>
        <dbReference type="ARBA" id="ARBA00022679"/>
    </source>
</evidence>
<protein>
    <recommendedName>
        <fullName evidence="6">Glycosyltransferase family 32 protein</fullName>
    </recommendedName>
</protein>
<dbReference type="PANTHER" id="PTHR32385">
    <property type="entry name" value="MANNOSYL PHOSPHORYLINOSITOL CERAMIDE SYNTHASE"/>
    <property type="match status" value="1"/>
</dbReference>
<dbReference type="SUPFAM" id="SSF53448">
    <property type="entry name" value="Nucleotide-diphospho-sugar transferases"/>
    <property type="match status" value="1"/>
</dbReference>
<keyword evidence="5" id="KW-1185">Reference proteome</keyword>